<dbReference type="PANTHER" id="PTHR33112">
    <property type="entry name" value="DOMAIN PROTEIN, PUTATIVE-RELATED"/>
    <property type="match status" value="1"/>
</dbReference>
<sequence length="428" mass="48042">MSQTAENGDHNWAKIGDSPATSNVSESQTCDLCSSITAEALVSDAGFAHVKTVRDLENTKSTCRLCSALYDHYERWPRKQLGNSRLRLKVEQPPAPPYKIGSFLRVTALSFNSEGDTEACKIRLFVVVPLGHPTVAFDFPQVNTALTNTRSDETFTFIQDCIDRCLETHHCSRPLSELLGTNTKPELVATLLSDLPARLIDVSSSDTQHTGRGRVPFVRLVDVNTRVPPLAQDAYIRYLTLSHCWGSGLSEDDKTEIDSLEERKRQIRISSLCKNFQDAVEITRRLGERYLWIDALCIVQDSDADKATEIAKMGNIYQNAFLNIAAGLKGDSSGGCFNKESRHTIPRMPYLLFESTKTTHRSTTPAVLLNVCGKAETGPLLELRAVPLADRGWIYQERILSPRILHFTQNRLIWECRSAYWMEDMMPV</sequence>
<feature type="region of interest" description="Disordered" evidence="1">
    <location>
        <begin position="1"/>
        <end position="23"/>
    </location>
</feature>
<name>A0AA39XRL8_9PEZI</name>
<gene>
    <name evidence="3" type="ORF">B0T16DRAFT_517558</name>
</gene>
<protein>
    <submittedName>
        <fullName evidence="3">Heterokaryon incompatibility protein-domain-containing protein</fullName>
    </submittedName>
</protein>
<proteinExistence type="predicted"/>
<accession>A0AA39XRL8</accession>
<evidence type="ECO:0000313" key="3">
    <source>
        <dbReference type="EMBL" id="KAK0638941.1"/>
    </source>
</evidence>
<dbReference type="Pfam" id="PF06985">
    <property type="entry name" value="HET"/>
    <property type="match status" value="1"/>
</dbReference>
<comment type="caution">
    <text evidence="3">The sequence shown here is derived from an EMBL/GenBank/DDBJ whole genome shotgun (WGS) entry which is preliminary data.</text>
</comment>
<evidence type="ECO:0000256" key="1">
    <source>
        <dbReference type="SAM" id="MobiDB-lite"/>
    </source>
</evidence>
<dbReference type="InterPro" id="IPR010730">
    <property type="entry name" value="HET"/>
</dbReference>
<feature type="domain" description="Heterokaryon incompatibility" evidence="2">
    <location>
        <begin position="238"/>
        <end position="397"/>
    </location>
</feature>
<evidence type="ECO:0000313" key="4">
    <source>
        <dbReference type="Proteomes" id="UP001174936"/>
    </source>
</evidence>
<keyword evidence="4" id="KW-1185">Reference proteome</keyword>
<dbReference type="Proteomes" id="UP001174936">
    <property type="component" value="Unassembled WGS sequence"/>
</dbReference>
<dbReference type="PANTHER" id="PTHR33112:SF16">
    <property type="entry name" value="HETEROKARYON INCOMPATIBILITY DOMAIN-CONTAINING PROTEIN"/>
    <property type="match status" value="1"/>
</dbReference>
<evidence type="ECO:0000259" key="2">
    <source>
        <dbReference type="Pfam" id="PF06985"/>
    </source>
</evidence>
<reference evidence="3" key="1">
    <citation type="submission" date="2023-06" db="EMBL/GenBank/DDBJ databases">
        <title>Genome-scale phylogeny and comparative genomics of the fungal order Sordariales.</title>
        <authorList>
            <consortium name="Lawrence Berkeley National Laboratory"/>
            <person name="Hensen N."/>
            <person name="Bonometti L."/>
            <person name="Westerberg I."/>
            <person name="Brannstrom I.O."/>
            <person name="Guillou S."/>
            <person name="Cros-Aarteil S."/>
            <person name="Calhoun S."/>
            <person name="Haridas S."/>
            <person name="Kuo A."/>
            <person name="Mondo S."/>
            <person name="Pangilinan J."/>
            <person name="Riley R."/>
            <person name="Labutti K."/>
            <person name="Andreopoulos B."/>
            <person name="Lipzen A."/>
            <person name="Chen C."/>
            <person name="Yanf M."/>
            <person name="Daum C."/>
            <person name="Ng V."/>
            <person name="Clum A."/>
            <person name="Steindorff A."/>
            <person name="Ohm R."/>
            <person name="Martin F."/>
            <person name="Silar P."/>
            <person name="Natvig D."/>
            <person name="Lalanne C."/>
            <person name="Gautier V."/>
            <person name="Ament-Velasquez S.L."/>
            <person name="Kruys A."/>
            <person name="Hutchinson M.I."/>
            <person name="Powell A.J."/>
            <person name="Barry K."/>
            <person name="Miller A.N."/>
            <person name="Grigoriev I.V."/>
            <person name="Debuchy R."/>
            <person name="Gladieux P."/>
            <person name="Thoren M.H."/>
            <person name="Johannesson H."/>
        </authorList>
    </citation>
    <scope>NUCLEOTIDE SEQUENCE</scope>
    <source>
        <strain evidence="3">SMH2532-1</strain>
    </source>
</reference>
<dbReference type="AlphaFoldDB" id="A0AA39XRL8"/>
<dbReference type="EMBL" id="JAULSV010000007">
    <property type="protein sequence ID" value="KAK0638941.1"/>
    <property type="molecule type" value="Genomic_DNA"/>
</dbReference>
<organism evidence="3 4">
    <name type="scientific">Cercophora newfieldiana</name>
    <dbReference type="NCBI Taxonomy" id="92897"/>
    <lineage>
        <taxon>Eukaryota</taxon>
        <taxon>Fungi</taxon>
        <taxon>Dikarya</taxon>
        <taxon>Ascomycota</taxon>
        <taxon>Pezizomycotina</taxon>
        <taxon>Sordariomycetes</taxon>
        <taxon>Sordariomycetidae</taxon>
        <taxon>Sordariales</taxon>
        <taxon>Lasiosphaeriaceae</taxon>
        <taxon>Cercophora</taxon>
    </lineage>
</organism>